<evidence type="ECO:0000256" key="11">
    <source>
        <dbReference type="ARBA" id="ARBA00038669"/>
    </source>
</evidence>
<feature type="domain" description="ABC transmembrane type-1" evidence="14">
    <location>
        <begin position="99"/>
        <end position="297"/>
    </location>
</feature>
<dbReference type="NCBIfam" id="NF045470">
    <property type="entry name" value="Opp2B"/>
    <property type="match status" value="1"/>
</dbReference>
<evidence type="ECO:0000256" key="6">
    <source>
        <dbReference type="ARBA" id="ARBA00022989"/>
    </source>
</evidence>
<keyword evidence="8" id="KW-0921">Nickel transport</keyword>
<keyword evidence="6 13" id="KW-1133">Transmembrane helix</keyword>
<comment type="subunit">
    <text evidence="11">The complex is composed of two ATP-binding proteins (NikD and NikE), two transmembrane proteins (NikB and NikC) and a solute-binding protein (NikA).</text>
</comment>
<organism evidence="15 16">
    <name type="scientific">Lachnotalea glycerini</name>
    <dbReference type="NCBI Taxonomy" id="1763509"/>
    <lineage>
        <taxon>Bacteria</taxon>
        <taxon>Bacillati</taxon>
        <taxon>Bacillota</taxon>
        <taxon>Clostridia</taxon>
        <taxon>Lachnospirales</taxon>
        <taxon>Lachnospiraceae</taxon>
        <taxon>Lachnotalea</taxon>
    </lineage>
</organism>
<dbReference type="Proteomes" id="UP000247523">
    <property type="component" value="Unassembled WGS sequence"/>
</dbReference>
<feature type="transmembrane region" description="Helical" evidence="13">
    <location>
        <begin position="12"/>
        <end position="31"/>
    </location>
</feature>
<evidence type="ECO:0000256" key="13">
    <source>
        <dbReference type="RuleBase" id="RU363032"/>
    </source>
</evidence>
<keyword evidence="7" id="KW-0406">Ion transport</keyword>
<dbReference type="PANTHER" id="PTHR43163">
    <property type="entry name" value="DIPEPTIDE TRANSPORT SYSTEM PERMEASE PROTEIN DPPB-RELATED"/>
    <property type="match status" value="1"/>
</dbReference>
<dbReference type="Pfam" id="PF00528">
    <property type="entry name" value="BPD_transp_1"/>
    <property type="match status" value="1"/>
</dbReference>
<comment type="similarity">
    <text evidence="10">Belongs to the binding-protein-dependent transport system permease family. OppBC subfamily.</text>
</comment>
<reference evidence="15 16" key="1">
    <citation type="submission" date="2018-05" db="EMBL/GenBank/DDBJ databases">
        <title>Genomic Encyclopedia of Type Strains, Phase IV (KMG-IV): sequencing the most valuable type-strain genomes for metagenomic binning, comparative biology and taxonomic classification.</title>
        <authorList>
            <person name="Goeker M."/>
        </authorList>
    </citation>
    <scope>NUCLEOTIDE SEQUENCE [LARGE SCALE GENOMIC DNA]</scope>
    <source>
        <strain evidence="15 16">DSM 28816</strain>
    </source>
</reference>
<comment type="subcellular location">
    <subcellularLocation>
        <location evidence="1 13">Cell membrane</location>
        <topology evidence="1 13">Multi-pass membrane protein</topology>
    </subcellularLocation>
</comment>
<evidence type="ECO:0000313" key="15">
    <source>
        <dbReference type="EMBL" id="PXV89411.1"/>
    </source>
</evidence>
<evidence type="ECO:0000256" key="1">
    <source>
        <dbReference type="ARBA" id="ARBA00004651"/>
    </source>
</evidence>
<gene>
    <name evidence="15" type="ORF">C8E03_10660</name>
</gene>
<keyword evidence="4" id="KW-0533">Nickel</keyword>
<evidence type="ECO:0000256" key="7">
    <source>
        <dbReference type="ARBA" id="ARBA00023065"/>
    </source>
</evidence>
<feature type="transmembrane region" description="Helical" evidence="13">
    <location>
        <begin position="278"/>
        <end position="304"/>
    </location>
</feature>
<accession>A0A318ERK0</accession>
<dbReference type="InterPro" id="IPR050045">
    <property type="entry name" value="Opp2B"/>
</dbReference>
<dbReference type="RefSeq" id="WP_110291184.1">
    <property type="nucleotide sequence ID" value="NZ_QICS01000006.1"/>
</dbReference>
<evidence type="ECO:0000256" key="12">
    <source>
        <dbReference type="ARBA" id="ARBA00044774"/>
    </source>
</evidence>
<evidence type="ECO:0000313" key="16">
    <source>
        <dbReference type="Proteomes" id="UP000247523"/>
    </source>
</evidence>
<feature type="transmembrane region" description="Helical" evidence="13">
    <location>
        <begin position="165"/>
        <end position="188"/>
    </location>
</feature>
<keyword evidence="3" id="KW-1003">Cell membrane</keyword>
<evidence type="ECO:0000256" key="4">
    <source>
        <dbReference type="ARBA" id="ARBA00022596"/>
    </source>
</evidence>
<keyword evidence="5 13" id="KW-0812">Transmembrane</keyword>
<evidence type="ECO:0000256" key="2">
    <source>
        <dbReference type="ARBA" id="ARBA00022448"/>
    </source>
</evidence>
<dbReference type="PROSITE" id="PS50928">
    <property type="entry name" value="ABC_TM1"/>
    <property type="match status" value="1"/>
</dbReference>
<dbReference type="Gene3D" id="1.10.3720.10">
    <property type="entry name" value="MetI-like"/>
    <property type="match status" value="1"/>
</dbReference>
<dbReference type="InterPro" id="IPR035906">
    <property type="entry name" value="MetI-like_sf"/>
</dbReference>
<dbReference type="EMBL" id="QICS01000006">
    <property type="protein sequence ID" value="PXV89411.1"/>
    <property type="molecule type" value="Genomic_DNA"/>
</dbReference>
<dbReference type="Pfam" id="PF19300">
    <property type="entry name" value="BPD_transp_1_N"/>
    <property type="match status" value="1"/>
</dbReference>
<evidence type="ECO:0000256" key="5">
    <source>
        <dbReference type="ARBA" id="ARBA00022692"/>
    </source>
</evidence>
<feature type="transmembrane region" description="Helical" evidence="13">
    <location>
        <begin position="138"/>
        <end position="159"/>
    </location>
</feature>
<evidence type="ECO:0000256" key="10">
    <source>
        <dbReference type="ARBA" id="ARBA00024202"/>
    </source>
</evidence>
<dbReference type="SUPFAM" id="SSF161098">
    <property type="entry name" value="MetI-like"/>
    <property type="match status" value="1"/>
</dbReference>
<keyword evidence="2 13" id="KW-0813">Transport</keyword>
<feature type="transmembrane region" description="Helical" evidence="13">
    <location>
        <begin position="103"/>
        <end position="126"/>
    </location>
</feature>
<sequence length="319" mass="35356">MNVKQLTTRLMQAIIVLLGISLMTFMLTYLAPGDPVRTMYAASGVMPDKETLEKTREAMGLNEPFMIQYFKWLSSSLQGDFGTSYSMNKPVASILMSRIGPTLWLAFFSLILMLLISVPAGLLAAVRQNRFTDYFVRGISFLGLSIPNFWVGLLLVYFVAFKLGLFPVVSMGAGIDKMVLPAVTLAFAMSAKYTRQVRAAVLEELNQDYVNGARSRGLKEKTILIRHVFPNALLPLITLIGLSLGSLLGGTAVVEVIFSYPGLGSLAVSAITAYDYPLIQAYVLWIAFLYMLINLIVDLSYGFLDPRIREGRKIYEKNA</sequence>
<dbReference type="AlphaFoldDB" id="A0A318ERK0"/>
<protein>
    <recommendedName>
        <fullName evidence="12">Nickel import system permease protein NikB</fullName>
    </recommendedName>
</protein>
<dbReference type="InterPro" id="IPR000515">
    <property type="entry name" value="MetI-like"/>
</dbReference>
<evidence type="ECO:0000256" key="9">
    <source>
        <dbReference type="ARBA" id="ARBA00023136"/>
    </source>
</evidence>
<name>A0A318ERK0_9FIRM</name>
<evidence type="ECO:0000256" key="3">
    <source>
        <dbReference type="ARBA" id="ARBA00022475"/>
    </source>
</evidence>
<dbReference type="PANTHER" id="PTHR43163:SF6">
    <property type="entry name" value="DIPEPTIDE TRANSPORT SYSTEM PERMEASE PROTEIN DPPB-RELATED"/>
    <property type="match status" value="1"/>
</dbReference>
<keyword evidence="9 13" id="KW-0472">Membrane</keyword>
<feature type="transmembrane region" description="Helical" evidence="13">
    <location>
        <begin position="233"/>
        <end position="258"/>
    </location>
</feature>
<evidence type="ECO:0000259" key="14">
    <source>
        <dbReference type="PROSITE" id="PS50928"/>
    </source>
</evidence>
<comment type="caution">
    <text evidence="15">The sequence shown here is derived from an EMBL/GenBank/DDBJ whole genome shotgun (WGS) entry which is preliminary data.</text>
</comment>
<dbReference type="GO" id="GO:0005886">
    <property type="term" value="C:plasma membrane"/>
    <property type="evidence" value="ECO:0007669"/>
    <property type="project" value="UniProtKB-SubCell"/>
</dbReference>
<proteinExistence type="inferred from homology"/>
<dbReference type="InterPro" id="IPR045621">
    <property type="entry name" value="BPD_transp_1_N"/>
</dbReference>
<dbReference type="GO" id="GO:0015099">
    <property type="term" value="F:nickel cation transmembrane transporter activity"/>
    <property type="evidence" value="ECO:0007669"/>
    <property type="project" value="InterPro"/>
</dbReference>
<dbReference type="CDD" id="cd06261">
    <property type="entry name" value="TM_PBP2"/>
    <property type="match status" value="1"/>
</dbReference>
<evidence type="ECO:0000256" key="8">
    <source>
        <dbReference type="ARBA" id="ARBA00023112"/>
    </source>
</evidence>